<feature type="domain" description="DUF7848" evidence="1">
    <location>
        <begin position="2"/>
        <end position="71"/>
    </location>
</feature>
<name>A0ABV3K5A2_STRON</name>
<evidence type="ECO:0000313" key="2">
    <source>
        <dbReference type="EMBL" id="MEV5510225.1"/>
    </source>
</evidence>
<evidence type="ECO:0000259" key="1">
    <source>
        <dbReference type="Pfam" id="PF25232"/>
    </source>
</evidence>
<comment type="caution">
    <text evidence="2">The sequence shown here is derived from an EMBL/GenBank/DDBJ whole genome shotgun (WGS) entry which is preliminary data.</text>
</comment>
<organism evidence="2 3">
    <name type="scientific">Streptomyces orinoci</name>
    <name type="common">Streptoverticillium orinoci</name>
    <dbReference type="NCBI Taxonomy" id="67339"/>
    <lineage>
        <taxon>Bacteria</taxon>
        <taxon>Bacillati</taxon>
        <taxon>Actinomycetota</taxon>
        <taxon>Actinomycetes</taxon>
        <taxon>Kitasatosporales</taxon>
        <taxon>Streptomycetaceae</taxon>
        <taxon>Streptomyces</taxon>
    </lineage>
</organism>
<reference evidence="2 3" key="1">
    <citation type="submission" date="2024-06" db="EMBL/GenBank/DDBJ databases">
        <title>The Natural Products Discovery Center: Release of the First 8490 Sequenced Strains for Exploring Actinobacteria Biosynthetic Diversity.</title>
        <authorList>
            <person name="Kalkreuter E."/>
            <person name="Kautsar S.A."/>
            <person name="Yang D."/>
            <person name="Bader C.D."/>
            <person name="Teijaro C.N."/>
            <person name="Fluegel L."/>
            <person name="Davis C.M."/>
            <person name="Simpson J.R."/>
            <person name="Lauterbach L."/>
            <person name="Steele A.D."/>
            <person name="Gui C."/>
            <person name="Meng S."/>
            <person name="Li G."/>
            <person name="Viehrig K."/>
            <person name="Ye F."/>
            <person name="Su P."/>
            <person name="Kiefer A.F."/>
            <person name="Nichols A."/>
            <person name="Cepeda A.J."/>
            <person name="Yan W."/>
            <person name="Fan B."/>
            <person name="Jiang Y."/>
            <person name="Adhikari A."/>
            <person name="Zheng C.-J."/>
            <person name="Schuster L."/>
            <person name="Cowan T.M."/>
            <person name="Smanski M.J."/>
            <person name="Chevrette M.G."/>
            <person name="De Carvalho L.P.S."/>
            <person name="Shen B."/>
        </authorList>
    </citation>
    <scope>NUCLEOTIDE SEQUENCE [LARGE SCALE GENOMIC DNA]</scope>
    <source>
        <strain evidence="2 3">NPDC052347</strain>
    </source>
</reference>
<gene>
    <name evidence="2" type="ORF">AB0L16_28010</name>
</gene>
<dbReference type="InterPro" id="IPR057170">
    <property type="entry name" value="DUF7848"/>
</dbReference>
<dbReference type="Proteomes" id="UP001552594">
    <property type="component" value="Unassembled WGS sequence"/>
</dbReference>
<protein>
    <recommendedName>
        <fullName evidence="1">DUF7848 domain-containing protein</fullName>
    </recommendedName>
</protein>
<accession>A0ABV3K5A2</accession>
<dbReference type="EMBL" id="JBFAUK010000029">
    <property type="protein sequence ID" value="MEV5510225.1"/>
    <property type="molecule type" value="Genomic_DNA"/>
</dbReference>
<dbReference type="Pfam" id="PF25232">
    <property type="entry name" value="DUF7848"/>
    <property type="match status" value="1"/>
</dbReference>
<proteinExistence type="predicted"/>
<dbReference type="RefSeq" id="WP_109279095.1">
    <property type="nucleotide sequence ID" value="NZ_JBFAUK010000029.1"/>
</dbReference>
<evidence type="ECO:0000313" key="3">
    <source>
        <dbReference type="Proteomes" id="UP001552594"/>
    </source>
</evidence>
<keyword evidence="3" id="KW-1185">Reference proteome</keyword>
<sequence length="73" mass="8224">MIQHAQWRIGPAKAPGNPPLAHEMVCVACTDSSGPRREFEAACDWAFRHSGGHLSHTAYREVVHRYWRTAPVD</sequence>